<organism evidence="8 9">
    <name type="scientific">Metallococcus carri</name>
    <dbReference type="NCBI Taxonomy" id="1656884"/>
    <lineage>
        <taxon>Bacteria</taxon>
        <taxon>Bacillati</taxon>
        <taxon>Actinomycetota</taxon>
        <taxon>Actinomycetes</taxon>
        <taxon>Micrococcales</taxon>
        <taxon>Dermacoccaceae</taxon>
        <taxon>Metallococcus</taxon>
    </lineage>
</organism>
<dbReference type="EMBL" id="JAAOIV010000017">
    <property type="protein sequence ID" value="NHN57419.1"/>
    <property type="molecule type" value="Genomic_DNA"/>
</dbReference>
<feature type="transmembrane region" description="Helical" evidence="7">
    <location>
        <begin position="247"/>
        <end position="270"/>
    </location>
</feature>
<feature type="transmembrane region" description="Helical" evidence="7">
    <location>
        <begin position="12"/>
        <end position="31"/>
    </location>
</feature>
<evidence type="ECO:0000256" key="1">
    <source>
        <dbReference type="ARBA" id="ARBA00004141"/>
    </source>
</evidence>
<evidence type="ECO:0000256" key="4">
    <source>
        <dbReference type="ARBA" id="ARBA00022989"/>
    </source>
</evidence>
<dbReference type="Gene3D" id="1.10.3470.10">
    <property type="entry name" value="ABC transporter involved in vitamin B12 uptake, BtuC"/>
    <property type="match status" value="1"/>
</dbReference>
<evidence type="ECO:0000256" key="6">
    <source>
        <dbReference type="RuleBase" id="RU003943"/>
    </source>
</evidence>
<dbReference type="GO" id="GO:0055085">
    <property type="term" value="P:transmembrane transport"/>
    <property type="evidence" value="ECO:0007669"/>
    <property type="project" value="InterPro"/>
</dbReference>
<dbReference type="SUPFAM" id="SSF81345">
    <property type="entry name" value="ABC transporter involved in vitamin B12 uptake, BtuC"/>
    <property type="match status" value="1"/>
</dbReference>
<comment type="caution">
    <text evidence="8">The sequence shown here is derived from an EMBL/GenBank/DDBJ whole genome shotgun (WGS) entry which is preliminary data.</text>
</comment>
<keyword evidence="6" id="KW-0813">Transport</keyword>
<keyword evidence="4 7" id="KW-1133">Transmembrane helix</keyword>
<name>A0A967B234_9MICO</name>
<dbReference type="InterPro" id="IPR001626">
    <property type="entry name" value="ABC_TroCD"/>
</dbReference>
<feature type="transmembrane region" description="Helical" evidence="7">
    <location>
        <begin position="91"/>
        <end position="112"/>
    </location>
</feature>
<dbReference type="AlphaFoldDB" id="A0A967B234"/>
<keyword evidence="5 7" id="KW-0472">Membrane</keyword>
<evidence type="ECO:0000256" key="3">
    <source>
        <dbReference type="ARBA" id="ARBA00022692"/>
    </source>
</evidence>
<dbReference type="Proteomes" id="UP000744769">
    <property type="component" value="Unassembled WGS sequence"/>
</dbReference>
<evidence type="ECO:0000313" key="9">
    <source>
        <dbReference type="Proteomes" id="UP000744769"/>
    </source>
</evidence>
<reference evidence="8" key="1">
    <citation type="submission" date="2020-03" db="EMBL/GenBank/DDBJ databases">
        <title>Draft sequencing of Calidifontibacter sp. DB0510.</title>
        <authorList>
            <person name="Kim D.-U."/>
        </authorList>
    </citation>
    <scope>NUCLEOTIDE SEQUENCE</scope>
    <source>
        <strain evidence="8">DB0510</strain>
    </source>
</reference>
<dbReference type="InterPro" id="IPR037294">
    <property type="entry name" value="ABC_BtuC-like"/>
</dbReference>
<accession>A0A967B234</accession>
<feature type="transmembrane region" description="Helical" evidence="7">
    <location>
        <begin position="163"/>
        <end position="184"/>
    </location>
</feature>
<gene>
    <name evidence="8" type="ORF">G9U51_16755</name>
</gene>
<dbReference type="Pfam" id="PF00950">
    <property type="entry name" value="ABC-3"/>
    <property type="match status" value="1"/>
</dbReference>
<protein>
    <submittedName>
        <fullName evidence="8">Metal ABC transporter permease</fullName>
    </submittedName>
</protein>
<sequence>MIDMLRQPFMVHALVAALLVGAAAPAVGVFLVQRRLSLIGDGLGHVALAGVAIGVLTRQQPTITALVAAAAAAVVVEFIRVRGHTNADVALAVMFYGGIALGVVLFAKASSADGMSIEQYLFGSILTTGADQLWQFALLAVVAVGATTIFRKRLFAVANDEEWARAAGLPVVATNLALSALTAVTVVMSMRIIGLLLISALMILPNATGQLLGRSFRTTTLWAVIVGCVCGFIGVASSWQFDTPPGGTTVLAAVVVFLVASMVHTASTVARVRAARRSGHPHEHHDGCGHDAVLHDDHVDYVHDGHRHTAAGVEEHR</sequence>
<dbReference type="CDD" id="cd06550">
    <property type="entry name" value="TM_ABC_iron-siderophores_like"/>
    <property type="match status" value="1"/>
</dbReference>
<dbReference type="PANTHER" id="PTHR30477">
    <property type="entry name" value="ABC-TRANSPORTER METAL-BINDING PROTEIN"/>
    <property type="match status" value="1"/>
</dbReference>
<comment type="subcellular location">
    <subcellularLocation>
        <location evidence="6">Cell membrane</location>
        <topology evidence="6">Multi-pass membrane protein</topology>
    </subcellularLocation>
    <subcellularLocation>
        <location evidence="1">Membrane</location>
        <topology evidence="1">Multi-pass membrane protein</topology>
    </subcellularLocation>
</comment>
<feature type="transmembrane region" description="Helical" evidence="7">
    <location>
        <begin position="38"/>
        <end position="56"/>
    </location>
</feature>
<evidence type="ECO:0000256" key="5">
    <source>
        <dbReference type="ARBA" id="ARBA00023136"/>
    </source>
</evidence>
<evidence type="ECO:0000313" key="8">
    <source>
        <dbReference type="EMBL" id="NHN57419.1"/>
    </source>
</evidence>
<dbReference type="PANTHER" id="PTHR30477:SF0">
    <property type="entry name" value="METAL TRANSPORT SYSTEM MEMBRANE PROTEIN TM_0125-RELATED"/>
    <property type="match status" value="1"/>
</dbReference>
<proteinExistence type="inferred from homology"/>
<comment type="similarity">
    <text evidence="2 6">Belongs to the ABC-3 integral membrane protein family.</text>
</comment>
<keyword evidence="3 6" id="KW-0812">Transmembrane</keyword>
<feature type="transmembrane region" description="Helical" evidence="7">
    <location>
        <begin position="190"/>
        <end position="208"/>
    </location>
</feature>
<evidence type="ECO:0000256" key="7">
    <source>
        <dbReference type="SAM" id="Phobius"/>
    </source>
</evidence>
<feature type="transmembrane region" description="Helical" evidence="7">
    <location>
        <begin position="132"/>
        <end position="151"/>
    </location>
</feature>
<feature type="transmembrane region" description="Helical" evidence="7">
    <location>
        <begin position="220"/>
        <end position="241"/>
    </location>
</feature>
<dbReference type="GO" id="GO:0043190">
    <property type="term" value="C:ATP-binding cassette (ABC) transporter complex"/>
    <property type="evidence" value="ECO:0007669"/>
    <property type="project" value="InterPro"/>
</dbReference>
<feature type="transmembrane region" description="Helical" evidence="7">
    <location>
        <begin position="62"/>
        <end position="79"/>
    </location>
</feature>
<dbReference type="GO" id="GO:0010043">
    <property type="term" value="P:response to zinc ion"/>
    <property type="evidence" value="ECO:0007669"/>
    <property type="project" value="TreeGrafter"/>
</dbReference>
<evidence type="ECO:0000256" key="2">
    <source>
        <dbReference type="ARBA" id="ARBA00008034"/>
    </source>
</evidence>
<keyword evidence="9" id="KW-1185">Reference proteome</keyword>